<gene>
    <name evidence="1" type="ORF">CVIRNUC_004542</name>
</gene>
<protein>
    <submittedName>
        <fullName evidence="1">Uncharacterized protein</fullName>
    </submittedName>
</protein>
<dbReference type="Gene3D" id="3.90.550.20">
    <property type="match status" value="1"/>
</dbReference>
<dbReference type="InterPro" id="IPR007577">
    <property type="entry name" value="GlycoTrfase_DXD_sugar-bd_CS"/>
</dbReference>
<sequence>MIPRCVHQLYWDFTGRDRPVPAPWQAFRDDVARLHPDWTVKQWGKTECEEAVRGCCTEQQFTLFLQLPEICKSDVARLCVLLVEGGVYLDMDIHLTSSLDVLVTRQGVGCILFAENCVPERPRPLYLGNAAMAAIPRHWFLRSIVSSALDKMPSVVNREADADRVLFFCGPHHLTGMAYDVWPDLVMTKLDAVNDILPENGDTVVLPPEALLGLEDGQAGTFFGSHACHGSWKRPEDRCSDSPAIGLEPEL</sequence>
<reference evidence="1 2" key="1">
    <citation type="submission" date="2023-10" db="EMBL/GenBank/DDBJ databases">
        <authorList>
            <person name="Maclean D."/>
            <person name="Macfadyen A."/>
        </authorList>
    </citation>
    <scope>NUCLEOTIDE SEQUENCE [LARGE SCALE GENOMIC DNA]</scope>
</reference>
<comment type="caution">
    <text evidence="1">The sequence shown here is derived from an EMBL/GenBank/DDBJ whole genome shotgun (WGS) entry which is preliminary data.</text>
</comment>
<dbReference type="SUPFAM" id="SSF53448">
    <property type="entry name" value="Nucleotide-diphospho-sugar transferases"/>
    <property type="match status" value="1"/>
</dbReference>
<dbReference type="GO" id="GO:0006487">
    <property type="term" value="P:protein N-linked glycosylation"/>
    <property type="evidence" value="ECO:0007669"/>
    <property type="project" value="TreeGrafter"/>
</dbReference>
<dbReference type="GO" id="GO:0000136">
    <property type="term" value="C:mannan polymerase complex"/>
    <property type="evidence" value="ECO:0007669"/>
    <property type="project" value="TreeGrafter"/>
</dbReference>
<dbReference type="AlphaFoldDB" id="A0AAV1I2W7"/>
<dbReference type="Proteomes" id="UP001314263">
    <property type="component" value="Unassembled WGS sequence"/>
</dbReference>
<proteinExistence type="predicted"/>
<dbReference type="InterPro" id="IPR039367">
    <property type="entry name" value="Och1-like"/>
</dbReference>
<keyword evidence="2" id="KW-1185">Reference proteome</keyword>
<evidence type="ECO:0000313" key="2">
    <source>
        <dbReference type="Proteomes" id="UP001314263"/>
    </source>
</evidence>
<accession>A0AAV1I2W7</accession>
<evidence type="ECO:0000313" key="1">
    <source>
        <dbReference type="EMBL" id="CAK0777902.1"/>
    </source>
</evidence>
<dbReference type="EMBL" id="CAUYUE010000005">
    <property type="protein sequence ID" value="CAK0777902.1"/>
    <property type="molecule type" value="Genomic_DNA"/>
</dbReference>
<organism evidence="1 2">
    <name type="scientific">Coccomyxa viridis</name>
    <dbReference type="NCBI Taxonomy" id="1274662"/>
    <lineage>
        <taxon>Eukaryota</taxon>
        <taxon>Viridiplantae</taxon>
        <taxon>Chlorophyta</taxon>
        <taxon>core chlorophytes</taxon>
        <taxon>Trebouxiophyceae</taxon>
        <taxon>Trebouxiophyceae incertae sedis</taxon>
        <taxon>Coccomyxaceae</taxon>
        <taxon>Coccomyxa</taxon>
    </lineage>
</organism>
<dbReference type="PANTHER" id="PTHR31834">
    <property type="entry name" value="INITIATION-SPECIFIC ALPHA-1,6-MANNOSYLTRANSFERASE"/>
    <property type="match status" value="1"/>
</dbReference>
<dbReference type="InterPro" id="IPR029044">
    <property type="entry name" value="Nucleotide-diphossugar_trans"/>
</dbReference>
<dbReference type="Pfam" id="PF04488">
    <property type="entry name" value="Gly_transf_sug"/>
    <property type="match status" value="1"/>
</dbReference>
<name>A0AAV1I2W7_9CHLO</name>
<dbReference type="GO" id="GO:0000009">
    <property type="term" value="F:alpha-1,6-mannosyltransferase activity"/>
    <property type="evidence" value="ECO:0007669"/>
    <property type="project" value="InterPro"/>
</dbReference>
<dbReference type="PANTHER" id="PTHR31834:SF1">
    <property type="entry name" value="INITIATION-SPECIFIC ALPHA-1,6-MANNOSYLTRANSFERASE"/>
    <property type="match status" value="1"/>
</dbReference>